<evidence type="ECO:0000256" key="1">
    <source>
        <dbReference type="SAM" id="MobiDB-lite"/>
    </source>
</evidence>
<name>A0ABY5R739_9HYPH</name>
<organism evidence="2 3">
    <name type="scientific">Mesorhizobium onobrychidis</name>
    <dbReference type="NCBI Taxonomy" id="2775404"/>
    <lineage>
        <taxon>Bacteria</taxon>
        <taxon>Pseudomonadati</taxon>
        <taxon>Pseudomonadota</taxon>
        <taxon>Alphaproteobacteria</taxon>
        <taxon>Hyphomicrobiales</taxon>
        <taxon>Phyllobacteriaceae</taxon>
        <taxon>Mesorhizobium</taxon>
    </lineage>
</organism>
<evidence type="ECO:0008006" key="4">
    <source>
        <dbReference type="Google" id="ProtNLM"/>
    </source>
</evidence>
<evidence type="ECO:0000313" key="2">
    <source>
        <dbReference type="EMBL" id="UVC19345.1"/>
    </source>
</evidence>
<keyword evidence="2" id="KW-0614">Plasmid</keyword>
<sequence length="3872" mass="421083">MTKILLHSTGAGSAWFEADETRAPFTAKLFKVKFGAQQDAQGTFVLGTPLIVNEAAVADDGADKRLVTWKEAVENASGEAQRIAALELNRLHDALRKLAIKADGSTHNGEVASFVGIVGVADITTEFYLEINPAGLLANVGGDEPVFRAGAEALFSAGFASPFAVAGVDAVVRIEVELTRQDVLRVLPRIDVPALPHLGLAFPHIPLPKWSLHGLHLPDIDLSFLRIPLQSDLNLQVEFDPKPAIDFAVANDKLTLLTTASKASVKLAGTEILVAEGVALNVNGNEVSVTTTKITAAAAGQTIDTIDLKEKLPGPFVVVLFGVKVDVAMSGPPSGPLTVVVTFDITRAIISARTDPNLQLAVSPKIELTYAGGQLTPKLIRLDVVEPYPIKLALFAANIIEEQARRLLSLIQKIEVPKLDAPGTPDLPSLDGFLAVLRRIGALAAAAASWLAQQGAAGVRALAGLAEAAFKLISEVISTLAEAIARAGQTVAKHVIVEVRLDLSHWRVVQIVVTPSDPGVGALPFARELLGFRLEIPFELTPALVCDVEKGWLALVVQSQGAGNQTATLSTDLWLGHESAPAESVSGLPDTNGNPNQPLLQLKVTPKDAAVAVALIVIDNGRARFLQELKTEKRTTQPILGPGGGVVVPIGHLLLAARWSSIEELKASSFDIDPQVDTGRILSLFRAPKAEASPSENPLQQFSQHIRITASNPPTVVPPKIGIPLDVEIRISDNTINTKLNLDIDLNTLSMKIAGGKFNIEMKDDEFNLLGLRGKFVKLVEKVPFTPLFLDLSDGDPRLGLNSEVTKIVLSYDKLSTSGSSLDFEVDQFIVSRDGIDLSAQVQSNPVTLAGVDMPFRFDKGQLSIKRNQIQTFALTGHGNLPPALVGEAKASIELNFTQENGKLALQAAKAVLDKSADPLRCEGTQFTITVTKLGLKFVQQGQYHFYFTLTGSAEFRPSSSAFAEGLLKNLSSLRIVLDEAPLAADPRVLLNHIQFQVTVEPPKRSTFFDLFSFELRGVGFHPSAPEFGGSPAFSISGQVNFTDFGDIVTPRFDFHKLWIAPPERGKSLPRVRFDGLGVGLSLGSMAEASGTAIAVDDKLPTLFPPDVLPADVTAKGFLASGSLRIQGWASMSASMGFLQLEKKGVAEKRPAFFLYIQRNDMSEKIPTPIGTIFLREVGFGFGYRYTLAGIAAAEKAESPRELVKILDEVSKYQGNLADVKAWWPTYDNAALTLALRGMFSLTSASSSSSYNEEGEKNLPNLALFDVVVALRTDLTFLMNLRIWIAYNYADWREGRRTNAPWTSNPSLTGYLYLSVPRREFLARAVYNPGADIGDHPKLPDELKAAMKAVRWSSTLYIRPGLFHMEYGWPYELGFSVGKPNGNFFLSVEGGTVLRFEDAAVLYGLAFRARGFAAFSYDTGGSFGAAITGRADFALGAKLIAYLSANISESMFYGVITLDLTLEFSVRMWLRTKWFSLSCGFSRSITIHIGVELLIQPGGLAARIEASVAVGAFGRTLSLGIGFSLGSSGRLAEARARVERFLALGLGSSYPNPEAGVPVSRPAPLPEPSRADNAKKSDNRLDEALNRREASESPQDEEPAEKLVGVGFGEVSYWALLVPISGPKGAAEDDYYVVQLIPRDNYPLDKHDSDTRSHFYAAPLNAETESTPTYIIQGLEQDEILKNAKSDSANPRNIFTDWSAKFGLNGTDNAGDENARSRPTLKEAFQAGCFMASGNIGGIDYDATDIESVPWEKTPYNLPDDPEAANIMLAAAARSLADCGPRFKQMQQVEEARSCFIATVAESAQQMAALFNFVNNKPTLEKAAEDHIASKLEFDPRALGLTFVLSGKRIDELFPDRDRQAEVPAASEKFRVRTRVPREPGPSTNPVPPPVLLFNPPERMFRSMSPALNEVGIERKATGVKVNFDLEPAWSRSTTPYNDPEFHLKHYRIERRITGLGTLPPKTARPGVVELTVKSGDHIAIVVLKSDDGKPLPDQDGKIQLRKRRLRTRLQFVDDLKDLDPVIRAALLPAALSREKVDKAVTVTEHTRVVYAVVPVDSAGTAGPVGSLHSEIILPTETPERGLLKAIARIRYADMPPLQKAPTPVADKFLELTVEEEEDAVSAKAAEKDETVPPKLRTPSTDYVLRVRTERTIAVGQFGADALSQARSEPPVPAREEDPGQHETDITLQKDTVPGKPVRITRIARRLRTQTTPDNPPEPESISRDYTVSNANWKKLLAILEVQPQKADDVARVRASRLYLRPKPKTEIAKLAPEWSPVQLQLWIGGEDQPAVNTTIERFEHPVDVKFEPFKSQYIFPSSGRLHLWYPLAEATFDDFVSGNAETVQLLCDADQRTGVKLAWTARPDHVAVQGNDQFPAKDLHTLIAGYDLFSLDATAVPRNEDGAATTLRQVSSIGRVQRLPALERGQEPSETGDFARVGVLYPSETQRLVNPVLDRRFGKRRTTWYSPAESFLIWPTRPLRRSVLTMPEENDVAALFQRQRPCKILVEWLEAPAGMPSAFGFASEDPGQLPTTLVDNLLSGRYLENASENDPLTVDQARRLLRGLVLVGDLGGSDAIADETPNKFANLALRLTPLDKSGKPLRDADKTISAHIKLSLAPSLHPILADVLDVLQYDLKDTPSYRRYEPVLESAPQLNAETLAAYLDETAADRDPAGWGILRTLGLAAALRLYDVERGHFLTSDEALPLLREALNLVLPRYASAPDASGAPFVDVMFTTDGLSELVSHHGAAPAPSQTDAANVLRAEKALALVQIELRPIVQPLQKLGAELPAPLRQRRIRYAILKLNAAAKVVTLRTATTGERIAIEIEPLVPTDGSSQRRVLMVQGWGDKKEFPIGGEPVSNAMMLKTEGKIPDAELAYVRLVALDETADLSDSFLEALKLSKDARIEPANEAAIEQDGPWGRFASLPDAWLAALLFGDGIETPVGLAAMADRSAPINTIATLARILGRFPNKTDSMKIPDTALKRLELAARIGPWTRRFMEQGPARPVSGRAGLALAMLTRPNPWRLAPDHDGRLSITLLETDRWGKARKYAVRPFGRYENLAHAVETQQQAAAAKTGKPAKTAIAVQTFEASLPGQMTKPQIANALRQYFADAVVERTEPLAAPVILATRRNDKADAHGVIRPGKSVQIIVSRHPEEILSDANIRVDAGLSLRHVAVGFWREFSAPQWADHVAAAASRPIDVDLLEAFGPFRQNRHDYQRLPLPQGLSIIKEAMREQFSRISVDDVDIELLRAMYQRHPNLWRGAYVLNMAAMPYGFRLHATAHVAAGVVVSPSSVATVDESGYQLVLPWKRDNGETGPWQDRNVAPAPSWSILRPDDENQPVKVVVEWPLVRIVDGLFEEARNIWLGNEDAPNLYRLPDPAVSYRISIVTDDGQVRVGEVEIGAVTNDPDDKSKPRQALYLTQLIGARFVNPELERALTLRPDAPVPPTAYTHYAARLNLPVKGEPTNAKGEITKPVWENFAPAALQPMLTPADLHLLPADTAQWGVIAPEPNVNGAAGTLVLTVTPPQGVADPVPPPPAPPPAPEWTAFRNHIQAFVDAMHDYVNGSGSERFKQIAKELADAVRPYAVDRVANWPGPKSGTFALPKTLNVRWIAGLPAEDFTGISVAAPVSWFWLPNPDAGATGGAARTAINTVLDTAIAAAAGNTGRVDALKVLKAAVLEAMRARTISRRRSVDEGPKHNLLPIRSDEVPAGINLGELRKLPSNSPVDFLAMIHLKADAGRTVDQIKAVFTALENIPNAADTLAGLAAMMTQPSAAADIAMRWSCGAAAEPELNKLQPASGPEITTMILVKPATRSETAALGKAHQDLPPLADSLTRTMVFGPRRHLVIQAFHGLAEPQDDIVQRGR</sequence>
<reference evidence="2" key="1">
    <citation type="submission" date="2020-09" db="EMBL/GenBank/DDBJ databases">
        <title>Rhizobia associated with sainfoin plants.</title>
        <authorList>
            <person name="Asharfi S."/>
            <person name="Kuzmanovic N."/>
            <person name="Bunk B."/>
            <person name="Sproeer C."/>
            <person name="Becker M."/>
            <person name="Thuenen T."/>
        </authorList>
    </citation>
    <scope>NUCLEOTIDE SEQUENCE</scope>
    <source>
        <strain evidence="2">OM4</strain>
        <plasmid evidence="2">pOM4</plasmid>
    </source>
</reference>
<proteinExistence type="predicted"/>
<accession>A0ABY5R739</accession>
<feature type="compositionally biased region" description="Basic and acidic residues" evidence="1">
    <location>
        <begin position="2174"/>
        <end position="2184"/>
    </location>
</feature>
<evidence type="ECO:0000313" key="3">
    <source>
        <dbReference type="Proteomes" id="UP001058098"/>
    </source>
</evidence>
<geneLocation type="plasmid" evidence="2 3">
    <name>pOM4</name>
</geneLocation>
<keyword evidence="3" id="KW-1185">Reference proteome</keyword>
<dbReference type="RefSeq" id="WP_258124201.1">
    <property type="nucleotide sequence ID" value="NZ_CP062230.1"/>
</dbReference>
<feature type="region of interest" description="Disordered" evidence="1">
    <location>
        <begin position="2161"/>
        <end position="2184"/>
    </location>
</feature>
<dbReference type="EMBL" id="CP062230">
    <property type="protein sequence ID" value="UVC19345.1"/>
    <property type="molecule type" value="Genomic_DNA"/>
</dbReference>
<dbReference type="Proteomes" id="UP001058098">
    <property type="component" value="Plasmid pOM4"/>
</dbReference>
<feature type="compositionally biased region" description="Basic and acidic residues" evidence="1">
    <location>
        <begin position="1569"/>
        <end position="1579"/>
    </location>
</feature>
<protein>
    <recommendedName>
        <fullName evidence="4">LysM domain-containing protein</fullName>
    </recommendedName>
</protein>
<gene>
    <name evidence="2" type="ORF">IHQ72_36210</name>
</gene>
<feature type="region of interest" description="Disordered" evidence="1">
    <location>
        <begin position="1554"/>
        <end position="1579"/>
    </location>
</feature>